<organism evidence="2 3">
    <name type="scientific">Plantactinospora soyae</name>
    <dbReference type="NCBI Taxonomy" id="1544732"/>
    <lineage>
        <taxon>Bacteria</taxon>
        <taxon>Bacillati</taxon>
        <taxon>Actinomycetota</taxon>
        <taxon>Actinomycetes</taxon>
        <taxon>Micromonosporales</taxon>
        <taxon>Micromonosporaceae</taxon>
        <taxon>Plantactinospora</taxon>
    </lineage>
</organism>
<protein>
    <submittedName>
        <fullName evidence="2">Uncharacterized protein</fullName>
    </submittedName>
</protein>
<sequence>MTYDCFLSGIAPKSSQTFQIKFRALTKTRPYAMQVDGGRVAIADGVGAPYSRWGNFSTLFRSTTGSLHNPRTYKQDTVAKASITLADDEVTLVRQSNSRFEGRVRATVRYDGDAANNRLSVDASAPGVRFVGTDPVTVACHDSCDVPGGSFMQGEERTFDLLFEAPADAEPGVVRASGHLETRWEGTGVVPEKTPANNNLSFDIDISGPAMPPAGFTTLGIAATDLVYGPVGGSGSRTGSTTVTITNTGDATAASPMITFPVDGQNQDWSATWPCPMVLRRPDKILCISEPLLPGANRAITFMFSTESAVPSGPVTVRSTLPRTRRGGSCPAAAPRPRTRSGSVPERTWQIDPPGGSPAAGHSPARTC</sequence>
<comment type="caution">
    <text evidence="2">The sequence shown here is derived from an EMBL/GenBank/DDBJ whole genome shotgun (WGS) entry which is preliminary data.</text>
</comment>
<feature type="region of interest" description="Disordered" evidence="1">
    <location>
        <begin position="311"/>
        <end position="368"/>
    </location>
</feature>
<evidence type="ECO:0000313" key="3">
    <source>
        <dbReference type="Proteomes" id="UP000649753"/>
    </source>
</evidence>
<dbReference type="Proteomes" id="UP000649753">
    <property type="component" value="Unassembled WGS sequence"/>
</dbReference>
<name>A0A927M9Q8_9ACTN</name>
<accession>A0A927M9Q8</accession>
<reference evidence="2" key="1">
    <citation type="submission" date="2020-10" db="EMBL/GenBank/DDBJ databases">
        <title>Sequencing the genomes of 1000 actinobacteria strains.</title>
        <authorList>
            <person name="Klenk H.-P."/>
        </authorList>
    </citation>
    <scope>NUCLEOTIDE SEQUENCE</scope>
    <source>
        <strain evidence="2">DSM 46832</strain>
    </source>
</reference>
<gene>
    <name evidence="2" type="ORF">H4W31_006411</name>
</gene>
<evidence type="ECO:0000313" key="2">
    <source>
        <dbReference type="EMBL" id="MBE1490773.1"/>
    </source>
</evidence>
<proteinExistence type="predicted"/>
<feature type="compositionally biased region" description="Low complexity" evidence="1">
    <location>
        <begin position="353"/>
        <end position="368"/>
    </location>
</feature>
<keyword evidence="3" id="KW-1185">Reference proteome</keyword>
<evidence type="ECO:0000256" key="1">
    <source>
        <dbReference type="SAM" id="MobiDB-lite"/>
    </source>
</evidence>
<dbReference type="EMBL" id="JADBEB010000001">
    <property type="protein sequence ID" value="MBE1490773.1"/>
    <property type="molecule type" value="Genomic_DNA"/>
</dbReference>
<dbReference type="AlphaFoldDB" id="A0A927M9Q8"/>
<dbReference type="RefSeq" id="WP_192769993.1">
    <property type="nucleotide sequence ID" value="NZ_JADBEB010000001.1"/>
</dbReference>